<reference evidence="1" key="1">
    <citation type="journal article" date="2023" name="Mol. Biol. Evol.">
        <title>Third-Generation Sequencing Reveals the Adaptive Role of the Epigenome in Three Deep-Sea Polychaetes.</title>
        <authorList>
            <person name="Perez M."/>
            <person name="Aroh O."/>
            <person name="Sun Y."/>
            <person name="Lan Y."/>
            <person name="Juniper S.K."/>
            <person name="Young C.R."/>
            <person name="Angers B."/>
            <person name="Qian P.Y."/>
        </authorList>
    </citation>
    <scope>NUCLEOTIDE SEQUENCE</scope>
    <source>
        <strain evidence="1">P08H-3</strain>
    </source>
</reference>
<proteinExistence type="predicted"/>
<dbReference type="AlphaFoldDB" id="A0AAD9IVG9"/>
<sequence>MSRLLGLLLLVSTIGVSYLLFLMYNETYTHLQIEPTKPVTSVKPLCTFALFRRYNAEHHYFPRGGKWTTTSGVSHYDPELCRFTHPRISRSTLGKCLMESRVHHVSLSGDSSGIRNQQAIWRSFGTNCKNVGAICIRNGVDRGAINEMKSTFGFLMIHMRKRCQLKPGIKNQTVYFEQILHIVMPLNATGIDALRPAQCYPDLFLIFMPFFHVKVEPLNTIRTRIRMFMRAIKRVVPQSAKIFYFNTYSEFESARRGKSLPFRGLRYDNMLAAEKILKMNDILYSELEKDLLNTSSKTYGFIDLFNVSSDRASWSTDGIHMIAKWHDTIMSMFWQTYCNSFYLNEF</sequence>
<organism evidence="1 2">
    <name type="scientific">Paralvinella palmiformis</name>
    <dbReference type="NCBI Taxonomy" id="53620"/>
    <lineage>
        <taxon>Eukaryota</taxon>
        <taxon>Metazoa</taxon>
        <taxon>Spiralia</taxon>
        <taxon>Lophotrochozoa</taxon>
        <taxon>Annelida</taxon>
        <taxon>Polychaeta</taxon>
        <taxon>Sedentaria</taxon>
        <taxon>Canalipalpata</taxon>
        <taxon>Terebellida</taxon>
        <taxon>Terebelliformia</taxon>
        <taxon>Alvinellidae</taxon>
        <taxon>Paralvinella</taxon>
    </lineage>
</organism>
<evidence type="ECO:0000313" key="2">
    <source>
        <dbReference type="Proteomes" id="UP001208570"/>
    </source>
</evidence>
<comment type="caution">
    <text evidence="1">The sequence shown here is derived from an EMBL/GenBank/DDBJ whole genome shotgun (WGS) entry which is preliminary data.</text>
</comment>
<dbReference type="Proteomes" id="UP001208570">
    <property type="component" value="Unassembled WGS sequence"/>
</dbReference>
<protein>
    <submittedName>
        <fullName evidence="1">Uncharacterized protein</fullName>
    </submittedName>
</protein>
<dbReference type="EMBL" id="JAODUP010001121">
    <property type="protein sequence ID" value="KAK2141317.1"/>
    <property type="molecule type" value="Genomic_DNA"/>
</dbReference>
<accession>A0AAD9IVG9</accession>
<name>A0AAD9IVG9_9ANNE</name>
<keyword evidence="2" id="KW-1185">Reference proteome</keyword>
<gene>
    <name evidence="1" type="ORF">LSH36_1121g00024</name>
</gene>
<evidence type="ECO:0000313" key="1">
    <source>
        <dbReference type="EMBL" id="KAK2141317.1"/>
    </source>
</evidence>